<dbReference type="PROSITE" id="PS51257">
    <property type="entry name" value="PROKAR_LIPOPROTEIN"/>
    <property type="match status" value="1"/>
</dbReference>
<dbReference type="Gene3D" id="2.30.180.10">
    <property type="entry name" value="FAS1 domain"/>
    <property type="match status" value="2"/>
</dbReference>
<dbReference type="InterPro" id="IPR000782">
    <property type="entry name" value="FAS1_domain"/>
</dbReference>
<dbReference type="PANTHER" id="PTHR10900">
    <property type="entry name" value="PERIOSTIN-RELATED"/>
    <property type="match status" value="1"/>
</dbReference>
<reference evidence="3 4" key="1">
    <citation type="submission" date="2020-05" db="EMBL/GenBank/DDBJ databases">
        <title>Distinct polysaccharide utilization as determinants for interspecies competition between intestinal Prevotella spp.</title>
        <authorList>
            <person name="Galvez E.J.C."/>
            <person name="Iljazovic A."/>
            <person name="Strowig T."/>
        </authorList>
    </citation>
    <scope>NUCLEOTIDE SEQUENCE [LARGE SCALE GENOMIC DNA]</scope>
    <source>
        <strain evidence="3 4">PMUR</strain>
    </source>
</reference>
<name>A0ABX2ALL4_9BACT</name>
<comment type="caution">
    <text evidence="3">The sequence shown here is derived from an EMBL/GenBank/DDBJ whole genome shotgun (WGS) entry which is preliminary data.</text>
</comment>
<sequence length="712" mass="80714">MNNNILKSIFKAAGMIAVPACLTLSACTAEPDDSNLYTFTGQTIEDYIVANEADYSSFNYILQRSGYDRLLRTYGTYTCFLPDNKAVQNYIDSLYDDEKNIRIPHNGMTEKSLEGLTDSLCADIAKFHLAGSVYKTIELETSGRSVLTLLGRTIITALSEKGISLNDGSLILNGKANRDIEVENGVIHLINSVIPRSNSLVSSEIKDNEMFSIFSQALDLTGLADSLEAEKKDIKLQMPTRKATYYTPTECKLGFTVFAEPDSILKKYGIEDINGLIARANDWYAKCATGTSASADQGWYDYYRNNNIEVSTGDDYTSPYNALNMFVRYHILKSAVNQFNLTTDFNVYRQAGYNGDTYEYYETMLPKTLIKIWRVDSEKETYINRYRANNTLTDGLETMGSASMHELIRKGVKIQVNKVMQPLNGFIYPIDDILLYESYVPQGVLHERMRFDALALLPETMNNGLRGLSYAELQSLSGNSEDTRVRFPVNYFDNVRVYNGDLTKIDMNFIQNKGTGNNFLLYKGDSFQGMGAYDLAIKLPPVPDGEYEIRLDVTTFGIRGSMLQYYLGTSSELSDLQAVDIPIDMRMNSTQYGTTKEEQDPRLTAIGYTSLKAEDSEEDYADKGLTSDREMRIHGYMRGPLSVTKEGQDMSQRFACYSLRRILVKKNLTQRDYWIRLKTVLPEVTEGKYQLDYIEIVPLDVVQHPRYLEDMY</sequence>
<protein>
    <recommendedName>
        <fullName evidence="2">FAS1 domain-containing protein</fullName>
    </recommendedName>
</protein>
<organism evidence="3 4">
    <name type="scientific">Xylanibacter muris</name>
    <dbReference type="NCBI Taxonomy" id="2736290"/>
    <lineage>
        <taxon>Bacteria</taxon>
        <taxon>Pseudomonadati</taxon>
        <taxon>Bacteroidota</taxon>
        <taxon>Bacteroidia</taxon>
        <taxon>Bacteroidales</taxon>
        <taxon>Prevotellaceae</taxon>
        <taxon>Xylanibacter</taxon>
    </lineage>
</organism>
<dbReference type="Proteomes" id="UP000714420">
    <property type="component" value="Unassembled WGS sequence"/>
</dbReference>
<dbReference type="Pfam" id="PF02469">
    <property type="entry name" value="Fasciclin"/>
    <property type="match status" value="1"/>
</dbReference>
<feature type="domain" description="FAS1" evidence="2">
    <location>
        <begin position="42"/>
        <end position="194"/>
    </location>
</feature>
<feature type="signal peptide" evidence="1">
    <location>
        <begin position="1"/>
        <end position="26"/>
    </location>
</feature>
<evidence type="ECO:0000313" key="3">
    <source>
        <dbReference type="EMBL" id="NPD92000.1"/>
    </source>
</evidence>
<accession>A0ABX2ALL4</accession>
<evidence type="ECO:0000256" key="1">
    <source>
        <dbReference type="SAM" id="SignalP"/>
    </source>
</evidence>
<dbReference type="PANTHER" id="PTHR10900:SF77">
    <property type="entry name" value="FI19380P1"/>
    <property type="match status" value="1"/>
</dbReference>
<proteinExistence type="predicted"/>
<keyword evidence="4" id="KW-1185">Reference proteome</keyword>
<feature type="chain" id="PRO_5047269053" description="FAS1 domain-containing protein" evidence="1">
    <location>
        <begin position="27"/>
        <end position="712"/>
    </location>
</feature>
<dbReference type="SUPFAM" id="SSF82153">
    <property type="entry name" value="FAS1 domain"/>
    <property type="match status" value="1"/>
</dbReference>
<evidence type="ECO:0000313" key="4">
    <source>
        <dbReference type="Proteomes" id="UP000714420"/>
    </source>
</evidence>
<evidence type="ECO:0000259" key="2">
    <source>
        <dbReference type="PROSITE" id="PS50213"/>
    </source>
</evidence>
<dbReference type="PROSITE" id="PS50213">
    <property type="entry name" value="FAS1"/>
    <property type="match status" value="1"/>
</dbReference>
<keyword evidence="1" id="KW-0732">Signal</keyword>
<gene>
    <name evidence="3" type="ORF">HPS56_06475</name>
</gene>
<dbReference type="RefSeq" id="WP_172275355.1">
    <property type="nucleotide sequence ID" value="NZ_CASGMU010000004.1"/>
</dbReference>
<dbReference type="InterPro" id="IPR036378">
    <property type="entry name" value="FAS1_dom_sf"/>
</dbReference>
<dbReference type="InterPro" id="IPR050904">
    <property type="entry name" value="Adhesion/Biosynth-related"/>
</dbReference>
<dbReference type="EMBL" id="JABKKF010000005">
    <property type="protein sequence ID" value="NPD92000.1"/>
    <property type="molecule type" value="Genomic_DNA"/>
</dbReference>